<feature type="region of interest" description="Disordered" evidence="1">
    <location>
        <begin position="38"/>
        <end position="65"/>
    </location>
</feature>
<evidence type="ECO:0000256" key="1">
    <source>
        <dbReference type="SAM" id="MobiDB-lite"/>
    </source>
</evidence>
<feature type="region of interest" description="Disordered" evidence="1">
    <location>
        <begin position="115"/>
        <end position="164"/>
    </location>
</feature>
<proteinExistence type="predicted"/>
<dbReference type="OrthoDB" id="787182at2759"/>
<dbReference type="EMBL" id="CAJGYO010000002">
    <property type="protein sequence ID" value="CAD6212776.1"/>
    <property type="molecule type" value="Genomic_DNA"/>
</dbReference>
<evidence type="ECO:0000313" key="2">
    <source>
        <dbReference type="EMBL" id="CAD6212776.1"/>
    </source>
</evidence>
<comment type="caution">
    <text evidence="2">The sequence shown here is derived from an EMBL/GenBank/DDBJ whole genome shotgun (WGS) entry which is preliminary data.</text>
</comment>
<dbReference type="AlphaFoldDB" id="A0A811MSA6"/>
<accession>A0A811MSA6</accession>
<keyword evidence="3" id="KW-1185">Reference proteome</keyword>
<feature type="compositionally biased region" description="Basic and acidic residues" evidence="1">
    <location>
        <begin position="53"/>
        <end position="65"/>
    </location>
</feature>
<gene>
    <name evidence="2" type="ORF">NCGR_LOCUS8523</name>
</gene>
<organism evidence="2 3">
    <name type="scientific">Miscanthus lutarioriparius</name>
    <dbReference type="NCBI Taxonomy" id="422564"/>
    <lineage>
        <taxon>Eukaryota</taxon>
        <taxon>Viridiplantae</taxon>
        <taxon>Streptophyta</taxon>
        <taxon>Embryophyta</taxon>
        <taxon>Tracheophyta</taxon>
        <taxon>Spermatophyta</taxon>
        <taxon>Magnoliopsida</taxon>
        <taxon>Liliopsida</taxon>
        <taxon>Poales</taxon>
        <taxon>Poaceae</taxon>
        <taxon>PACMAD clade</taxon>
        <taxon>Panicoideae</taxon>
        <taxon>Andropogonodae</taxon>
        <taxon>Andropogoneae</taxon>
        <taxon>Saccharinae</taxon>
        <taxon>Miscanthus</taxon>
    </lineage>
</organism>
<reference evidence="2" key="1">
    <citation type="submission" date="2020-10" db="EMBL/GenBank/DDBJ databases">
        <authorList>
            <person name="Han B."/>
            <person name="Lu T."/>
            <person name="Zhao Q."/>
            <person name="Huang X."/>
            <person name="Zhao Y."/>
        </authorList>
    </citation>
    <scope>NUCLEOTIDE SEQUENCE</scope>
</reference>
<evidence type="ECO:0000313" key="3">
    <source>
        <dbReference type="Proteomes" id="UP000604825"/>
    </source>
</evidence>
<sequence length="164" mass="18373">MTVTFMKNEETMAMATASSYRAQLQTLKKKTTLKKVTMKENKEGQNQKNANVKKKEEFGSPMDKDKVMVVAPTTAFKPSNNSNAQKKKHTNNYNATEGFYCYYGFGPSRGKKCCSNHPKKEEEVEVEPSKYASPPSHAKVETEDGTNNWATTYGDDACNNNNFG</sequence>
<protein>
    <submittedName>
        <fullName evidence="2">Uncharacterized protein</fullName>
    </submittedName>
</protein>
<name>A0A811MSA6_9POAL</name>
<dbReference type="Proteomes" id="UP000604825">
    <property type="component" value="Unassembled WGS sequence"/>
</dbReference>